<dbReference type="RefSeq" id="WP_125015315.1">
    <property type="nucleotide sequence ID" value="NZ_QWEZ01000001.1"/>
</dbReference>
<organism evidence="2 3">
    <name type="scientific">Aestuariirhabdus litorea</name>
    <dbReference type="NCBI Taxonomy" id="2528527"/>
    <lineage>
        <taxon>Bacteria</taxon>
        <taxon>Pseudomonadati</taxon>
        <taxon>Pseudomonadota</taxon>
        <taxon>Gammaproteobacteria</taxon>
        <taxon>Oceanospirillales</taxon>
        <taxon>Aestuariirhabdaceae</taxon>
        <taxon>Aestuariirhabdus</taxon>
    </lineage>
</organism>
<dbReference type="PANTHER" id="PTHR10094">
    <property type="entry name" value="STEROL CARRIER PROTEIN 2 SCP-2 FAMILY PROTEIN"/>
    <property type="match status" value="1"/>
</dbReference>
<sequence>MPTVAEIIDQMKAKFNPDAAAGLDVVFQFDIEDGETYNLTVKDGTCEIANGAHDAPSVTLIMSSDTLAGIMSGETDGMQAFMGGKLRAEGNIMLATKLADLFPVN</sequence>
<gene>
    <name evidence="2" type="ORF">D0544_07290</name>
</gene>
<keyword evidence="3" id="KW-1185">Reference proteome</keyword>
<dbReference type="GO" id="GO:0005829">
    <property type="term" value="C:cytosol"/>
    <property type="evidence" value="ECO:0007669"/>
    <property type="project" value="TreeGrafter"/>
</dbReference>
<proteinExistence type="predicted"/>
<reference evidence="2 3" key="2">
    <citation type="submission" date="2018-12" db="EMBL/GenBank/DDBJ databases">
        <title>Simiduia agarivorans gen. nov., sp. nov., a marine, agarolytic bacterium isolated from shallow coastal water from Keelung, Taiwan.</title>
        <authorList>
            <person name="Shieh W.Y."/>
        </authorList>
    </citation>
    <scope>NUCLEOTIDE SEQUENCE [LARGE SCALE GENOMIC DNA]</scope>
    <source>
        <strain evidence="2 3">GTF-13</strain>
    </source>
</reference>
<dbReference type="Gene3D" id="3.30.1050.10">
    <property type="entry name" value="SCP2 sterol-binding domain"/>
    <property type="match status" value="1"/>
</dbReference>
<dbReference type="InterPro" id="IPR003033">
    <property type="entry name" value="SCP2_sterol-bd_dom"/>
</dbReference>
<evidence type="ECO:0000313" key="3">
    <source>
        <dbReference type="Proteomes" id="UP000280792"/>
    </source>
</evidence>
<name>A0A3P3VR05_9GAMM</name>
<feature type="domain" description="SCP2" evidence="1">
    <location>
        <begin position="10"/>
        <end position="102"/>
    </location>
</feature>
<evidence type="ECO:0000313" key="2">
    <source>
        <dbReference type="EMBL" id="RRJ84884.1"/>
    </source>
</evidence>
<dbReference type="PANTHER" id="PTHR10094:SF25">
    <property type="entry name" value="SCP2 STEROL-BINDING DOMAIN-CONTAINING PROTEIN 1"/>
    <property type="match status" value="1"/>
</dbReference>
<comment type="caution">
    <text evidence="2">The sequence shown here is derived from an EMBL/GenBank/DDBJ whole genome shotgun (WGS) entry which is preliminary data.</text>
</comment>
<dbReference type="SUPFAM" id="SSF55718">
    <property type="entry name" value="SCP-like"/>
    <property type="match status" value="1"/>
</dbReference>
<dbReference type="Proteomes" id="UP000280792">
    <property type="component" value="Unassembled WGS sequence"/>
</dbReference>
<dbReference type="AlphaFoldDB" id="A0A3P3VR05"/>
<evidence type="ECO:0000259" key="1">
    <source>
        <dbReference type="Pfam" id="PF02036"/>
    </source>
</evidence>
<dbReference type="EMBL" id="QWEZ01000001">
    <property type="protein sequence ID" value="RRJ84884.1"/>
    <property type="molecule type" value="Genomic_DNA"/>
</dbReference>
<dbReference type="Pfam" id="PF02036">
    <property type="entry name" value="SCP2"/>
    <property type="match status" value="1"/>
</dbReference>
<accession>A0A3P3VR05</accession>
<reference evidence="2 3" key="1">
    <citation type="submission" date="2018-08" db="EMBL/GenBank/DDBJ databases">
        <authorList>
            <person name="Khan S.A."/>
        </authorList>
    </citation>
    <scope>NUCLEOTIDE SEQUENCE [LARGE SCALE GENOMIC DNA]</scope>
    <source>
        <strain evidence="2 3">GTF-13</strain>
    </source>
</reference>
<protein>
    <submittedName>
        <fullName evidence="2">SCP-2 family sterol carrier protein</fullName>
    </submittedName>
</protein>
<dbReference type="InterPro" id="IPR036527">
    <property type="entry name" value="SCP2_sterol-bd_dom_sf"/>
</dbReference>